<protein>
    <submittedName>
        <fullName evidence="1">Uncharacterized protein</fullName>
    </submittedName>
</protein>
<evidence type="ECO:0000313" key="2">
    <source>
        <dbReference type="Proteomes" id="UP000784294"/>
    </source>
</evidence>
<dbReference type="AlphaFoldDB" id="A0A3S5A3N1"/>
<sequence>MPSGAAPQARSEPGRSRQVGLLCRYPSDLVLALEAHQLSSPSGVATKTAGGHTPT</sequence>
<accession>A0A3S5A3N1</accession>
<dbReference type="Proteomes" id="UP000784294">
    <property type="component" value="Unassembled WGS sequence"/>
</dbReference>
<comment type="caution">
    <text evidence="1">The sequence shown here is derived from an EMBL/GenBank/DDBJ whole genome shotgun (WGS) entry which is preliminary data.</text>
</comment>
<reference evidence="1" key="1">
    <citation type="submission" date="2018-11" db="EMBL/GenBank/DDBJ databases">
        <authorList>
            <consortium name="Pathogen Informatics"/>
        </authorList>
    </citation>
    <scope>NUCLEOTIDE SEQUENCE</scope>
</reference>
<gene>
    <name evidence="1" type="ORF">PXEA_LOCUS20277</name>
</gene>
<dbReference type="EMBL" id="CAAALY010083070">
    <property type="protein sequence ID" value="VEL26837.1"/>
    <property type="molecule type" value="Genomic_DNA"/>
</dbReference>
<proteinExistence type="predicted"/>
<name>A0A3S5A3N1_9PLAT</name>
<evidence type="ECO:0000313" key="1">
    <source>
        <dbReference type="EMBL" id="VEL26837.1"/>
    </source>
</evidence>
<organism evidence="1 2">
    <name type="scientific">Protopolystoma xenopodis</name>
    <dbReference type="NCBI Taxonomy" id="117903"/>
    <lineage>
        <taxon>Eukaryota</taxon>
        <taxon>Metazoa</taxon>
        <taxon>Spiralia</taxon>
        <taxon>Lophotrochozoa</taxon>
        <taxon>Platyhelminthes</taxon>
        <taxon>Monogenea</taxon>
        <taxon>Polyopisthocotylea</taxon>
        <taxon>Polystomatidea</taxon>
        <taxon>Polystomatidae</taxon>
        <taxon>Protopolystoma</taxon>
    </lineage>
</organism>
<keyword evidence="2" id="KW-1185">Reference proteome</keyword>